<gene>
    <name evidence="1" type="ORF">IW261DRAFT_1421169</name>
</gene>
<keyword evidence="2" id="KW-1185">Reference proteome</keyword>
<accession>A0AA39P448</accession>
<comment type="caution">
    <text evidence="1">The sequence shown here is derived from an EMBL/GenBank/DDBJ whole genome shotgun (WGS) entry which is preliminary data.</text>
</comment>
<reference evidence="1" key="1">
    <citation type="submission" date="2023-06" db="EMBL/GenBank/DDBJ databases">
        <authorList>
            <consortium name="Lawrence Berkeley National Laboratory"/>
            <person name="Ahrendt S."/>
            <person name="Sahu N."/>
            <person name="Indic B."/>
            <person name="Wong-Bajracharya J."/>
            <person name="Merenyi Z."/>
            <person name="Ke H.-M."/>
            <person name="Monk M."/>
            <person name="Kocsube S."/>
            <person name="Drula E."/>
            <person name="Lipzen A."/>
            <person name="Balint B."/>
            <person name="Henrissat B."/>
            <person name="Andreopoulos B."/>
            <person name="Martin F.M."/>
            <person name="Harder C.B."/>
            <person name="Rigling D."/>
            <person name="Ford K.L."/>
            <person name="Foster G.D."/>
            <person name="Pangilinan J."/>
            <person name="Papanicolaou A."/>
            <person name="Barry K."/>
            <person name="LaButti K."/>
            <person name="Viragh M."/>
            <person name="Koriabine M."/>
            <person name="Yan M."/>
            <person name="Riley R."/>
            <person name="Champramary S."/>
            <person name="Plett K.L."/>
            <person name="Tsai I.J."/>
            <person name="Slot J."/>
            <person name="Sipos G."/>
            <person name="Plett J."/>
            <person name="Nagy L.G."/>
            <person name="Grigoriev I.V."/>
        </authorList>
    </citation>
    <scope>NUCLEOTIDE SEQUENCE</scope>
    <source>
        <strain evidence="1">ICMP 16352</strain>
    </source>
</reference>
<name>A0AA39P448_9AGAR</name>
<proteinExistence type="predicted"/>
<organism evidence="1 2">
    <name type="scientific">Armillaria novae-zelandiae</name>
    <dbReference type="NCBI Taxonomy" id="153914"/>
    <lineage>
        <taxon>Eukaryota</taxon>
        <taxon>Fungi</taxon>
        <taxon>Dikarya</taxon>
        <taxon>Basidiomycota</taxon>
        <taxon>Agaricomycotina</taxon>
        <taxon>Agaricomycetes</taxon>
        <taxon>Agaricomycetidae</taxon>
        <taxon>Agaricales</taxon>
        <taxon>Marasmiineae</taxon>
        <taxon>Physalacriaceae</taxon>
        <taxon>Armillaria</taxon>
    </lineage>
</organism>
<dbReference type="EMBL" id="JAUEPR010000018">
    <property type="protein sequence ID" value="KAK0476946.1"/>
    <property type="molecule type" value="Genomic_DNA"/>
</dbReference>
<evidence type="ECO:0000313" key="2">
    <source>
        <dbReference type="Proteomes" id="UP001175227"/>
    </source>
</evidence>
<evidence type="ECO:0000313" key="1">
    <source>
        <dbReference type="EMBL" id="KAK0476946.1"/>
    </source>
</evidence>
<protein>
    <submittedName>
        <fullName evidence="1">Uncharacterized protein</fullName>
    </submittedName>
</protein>
<dbReference type="AlphaFoldDB" id="A0AA39P448"/>
<sequence>MSLCTLLFYIVMQYYFMQSLRRQDSFFDDPQHISSSSVLLEAETRYTNVLVRNGVEKLSIFCGWHHTPHYQDEHYTLRGYDRAGWMVVTLEMKVGNAGRWFEYGPREQRRWLRNARNGCPLASKHFFRDRDHVEAWGIWDRASCPSAALNIPTLWSQWMSVAIEVPVKDLFVGYMIAQLCKPAIAHLRQTKDKFKWAIITILYMFALPNTSAGWILQTKLILIILIILM</sequence>
<dbReference type="Proteomes" id="UP001175227">
    <property type="component" value="Unassembled WGS sequence"/>
</dbReference>